<gene>
    <name evidence="1" type="ORF">GALMADRAFT_1130971</name>
</gene>
<organism evidence="1 2">
    <name type="scientific">Galerina marginata (strain CBS 339.88)</name>
    <dbReference type="NCBI Taxonomy" id="685588"/>
    <lineage>
        <taxon>Eukaryota</taxon>
        <taxon>Fungi</taxon>
        <taxon>Dikarya</taxon>
        <taxon>Basidiomycota</taxon>
        <taxon>Agaricomycotina</taxon>
        <taxon>Agaricomycetes</taxon>
        <taxon>Agaricomycetidae</taxon>
        <taxon>Agaricales</taxon>
        <taxon>Agaricineae</taxon>
        <taxon>Strophariaceae</taxon>
        <taxon>Galerina</taxon>
    </lineage>
</organism>
<dbReference type="AlphaFoldDB" id="A0A067SHI5"/>
<dbReference type="SUPFAM" id="SSF52047">
    <property type="entry name" value="RNI-like"/>
    <property type="match status" value="1"/>
</dbReference>
<evidence type="ECO:0000313" key="2">
    <source>
        <dbReference type="Proteomes" id="UP000027222"/>
    </source>
</evidence>
<evidence type="ECO:0008006" key="3">
    <source>
        <dbReference type="Google" id="ProtNLM"/>
    </source>
</evidence>
<dbReference type="OrthoDB" id="2859901at2759"/>
<proteinExistence type="predicted"/>
<reference evidence="2" key="1">
    <citation type="journal article" date="2014" name="Proc. Natl. Acad. Sci. U.S.A.">
        <title>Extensive sampling of basidiomycete genomes demonstrates inadequacy of the white-rot/brown-rot paradigm for wood decay fungi.</title>
        <authorList>
            <person name="Riley R."/>
            <person name="Salamov A.A."/>
            <person name="Brown D.W."/>
            <person name="Nagy L.G."/>
            <person name="Floudas D."/>
            <person name="Held B.W."/>
            <person name="Levasseur A."/>
            <person name="Lombard V."/>
            <person name="Morin E."/>
            <person name="Otillar R."/>
            <person name="Lindquist E.A."/>
            <person name="Sun H."/>
            <person name="LaButti K.M."/>
            <person name="Schmutz J."/>
            <person name="Jabbour D."/>
            <person name="Luo H."/>
            <person name="Baker S.E."/>
            <person name="Pisabarro A.G."/>
            <person name="Walton J.D."/>
            <person name="Blanchette R.A."/>
            <person name="Henrissat B."/>
            <person name="Martin F."/>
            <person name="Cullen D."/>
            <person name="Hibbett D.S."/>
            <person name="Grigoriev I.V."/>
        </authorList>
    </citation>
    <scope>NUCLEOTIDE SEQUENCE [LARGE SCALE GENOMIC DNA]</scope>
    <source>
        <strain evidence="2">CBS 339.88</strain>
    </source>
</reference>
<dbReference type="EMBL" id="KL142417">
    <property type="protein sequence ID" value="KDR67194.1"/>
    <property type="molecule type" value="Genomic_DNA"/>
</dbReference>
<dbReference type="Gene3D" id="3.80.10.10">
    <property type="entry name" value="Ribonuclease Inhibitor"/>
    <property type="match status" value="1"/>
</dbReference>
<evidence type="ECO:0000313" key="1">
    <source>
        <dbReference type="EMBL" id="KDR67194.1"/>
    </source>
</evidence>
<dbReference type="InterPro" id="IPR032675">
    <property type="entry name" value="LRR_dom_sf"/>
</dbReference>
<dbReference type="Proteomes" id="UP000027222">
    <property type="component" value="Unassembled WGS sequence"/>
</dbReference>
<sequence length="495" mass="56705">MPQPSTSTSIVQQPKHFEAVPVELWMKIFELTTSNGADAILPHRSRAPMSISHTCVLWRVIATESSSLWTIISAKTYPLLQVGRKSEVGISPRLPLTDLWLKRSRNLPISIDLAGTWDYRNNKKVKQYFRRLAVDFSRWKSASLDLRNFGSECRAELERHATGASMLEDLKIDLGLDYRPSILRSVPSVIWRNAPRLRTFSIRITWAHEGMTDDLLNWATAAHIPYRQLTYLQLDLSHIEEQTISATQIISIFRQSLDLVSCYITSISHVWNWEPVSPPILLNSLRHLHLSTSQLDFDQGDTLPLAWLLNCLTTTSLVALTVAYDLCWDREQFSSFITRSSCSLENLSLYATPLDPDEFIDCLRINPSLTQLHRSQLPDRPSYINLEVVQAMTAWDTQKAGFSLCPNLQELSFDYFLELSRAERDFLGQLLQERLHPPSRSSPFTTLQVVEYDEDQGVGYEVVLSEFDWLCQPPLNLTINQAKEFHEPWRVGDGL</sequence>
<accession>A0A067SHI5</accession>
<protein>
    <recommendedName>
        <fullName evidence="3">F-box domain-containing protein</fullName>
    </recommendedName>
</protein>
<name>A0A067SHI5_GALM3</name>
<dbReference type="HOGENOM" id="CLU_018544_12_4_1"/>
<keyword evidence="2" id="KW-1185">Reference proteome</keyword>